<gene>
    <name evidence="6" type="ORF">I9W82_004021</name>
</gene>
<keyword evidence="5" id="KW-0472">Membrane</keyword>
<evidence type="ECO:0000256" key="3">
    <source>
        <dbReference type="ARBA" id="ARBA00022729"/>
    </source>
</evidence>
<keyword evidence="2" id="KW-0812">Transmembrane</keyword>
<dbReference type="GO" id="GO:0038023">
    <property type="term" value="F:signaling receptor activity"/>
    <property type="evidence" value="ECO:0007669"/>
    <property type="project" value="TreeGrafter"/>
</dbReference>
<keyword evidence="7" id="KW-1185">Reference proteome</keyword>
<dbReference type="InterPro" id="IPR032675">
    <property type="entry name" value="LRR_dom_sf"/>
</dbReference>
<evidence type="ECO:0000256" key="1">
    <source>
        <dbReference type="ARBA" id="ARBA00004167"/>
    </source>
</evidence>
<dbReference type="OrthoDB" id="4024489at2759"/>
<keyword evidence="4" id="KW-1133">Transmembrane helix</keyword>
<reference evidence="6 7" key="1">
    <citation type="submission" date="2020-12" db="EMBL/GenBank/DDBJ databases">
        <title>Effect of drift, selection, and recombination on the evolution of hybrid genomes in Candida yeast pathogens.</title>
        <authorList>
            <person name="Mixao V."/>
            <person name="Ksiezopolska E."/>
            <person name="Saus E."/>
            <person name="Boekhout T."/>
            <person name="Gacser A."/>
            <person name="Gabaldon T."/>
        </authorList>
    </citation>
    <scope>NUCLEOTIDE SEQUENCE [LARGE SCALE GENOMIC DNA]</scope>
    <source>
        <strain evidence="6 7">BP57</strain>
    </source>
</reference>
<keyword evidence="3" id="KW-0732">Signal</keyword>
<comment type="caution">
    <text evidence="6">The sequence shown here is derived from an EMBL/GenBank/DDBJ whole genome shotgun (WGS) entry which is preliminary data.</text>
</comment>
<sequence length="761" mass="87199">MSSTTAQLPILPPEVTDRILSFLLEDDDTMDYLQAVPELRSMVINYRRPTTEVSKIYNWMYGDIYTIEDFSRERLLLNYKPNLVESDVTSTCQILDSGVDLSGVKFKITVKPNNSNEQVRRVLENVDVYELVGLDRNVEVKSSLKHLEVTRWSSEFPSQLESLKISSFLPHLMPYIPQALKRLEITDPILHRHSLPTSIRELRIEEFYVAQLRVDLSYLDNLDVFEFKGNVERCKLKHLQDIQLPTTIKSLSLECTSLISLNGLEIFTNLEKLKVIDCPDLVLFFTPEYPSTLTHLEFSFKNCRQKLFERSRVVFQIPGRSPLDAVRFVYANGGFLLAVEDEFQPPPSLRTLILKNHQEIYFGPKLNLPNLQNLVVEKIYRLNCGRLMSGLSTCDELIRLTLKDSSIDCIDDVKLPKNLCHLDLSGNILSSIRNTNLKSLKQLGSMDLNNNRFVSSNNIDIPASLQSLSMSYNKPHIYNFSHTNLTKIDIELPESVSFKWKSFPTTLKYATILGDGHYIDQIPNTFQSLRKLFLYSWFRSLRFETLDFSHLANLYDLDVTRFHPDKSKLLRLPPSIVNARIMYGDKVLSPWPNLTSCKNLKILGLESAAYDEIDLDLLPQSLEKLCISAASALPTCGSLFRLTNLWFLDISQSLVEGIPLFFIDVPQLQVLMVNSCTIRANCADYINCPTIEMLSVGRGTLRYYEGRDAFITFVFGMIAKCPNLKRIFMSDEDAADPVFARFSDLVKPQLGYMNNPELWSR</sequence>
<dbReference type="RefSeq" id="XP_067547609.1">
    <property type="nucleotide sequence ID" value="XM_067693050.1"/>
</dbReference>
<dbReference type="PANTHER" id="PTHR24365">
    <property type="entry name" value="TOLL-LIKE RECEPTOR"/>
    <property type="match status" value="1"/>
</dbReference>
<dbReference type="InterPro" id="IPR001611">
    <property type="entry name" value="Leu-rich_rpt"/>
</dbReference>
<proteinExistence type="predicted"/>
<organism evidence="6 7">
    <name type="scientific">Candida metapsilosis</name>
    <dbReference type="NCBI Taxonomy" id="273372"/>
    <lineage>
        <taxon>Eukaryota</taxon>
        <taxon>Fungi</taxon>
        <taxon>Dikarya</taxon>
        <taxon>Ascomycota</taxon>
        <taxon>Saccharomycotina</taxon>
        <taxon>Pichiomycetes</taxon>
        <taxon>Debaryomycetaceae</taxon>
        <taxon>Candida/Lodderomyces clade</taxon>
        <taxon>Candida</taxon>
    </lineage>
</organism>
<dbReference type="EMBL" id="JAEOAQ010000005">
    <property type="protein sequence ID" value="KAG5418493.1"/>
    <property type="molecule type" value="Genomic_DNA"/>
</dbReference>
<dbReference type="AlphaFoldDB" id="A0A8H8D9S4"/>
<dbReference type="PROSITE" id="PS51450">
    <property type="entry name" value="LRR"/>
    <property type="match status" value="1"/>
</dbReference>
<dbReference type="GeneID" id="93652650"/>
<dbReference type="GO" id="GO:0007165">
    <property type="term" value="P:signal transduction"/>
    <property type="evidence" value="ECO:0007669"/>
    <property type="project" value="TreeGrafter"/>
</dbReference>
<evidence type="ECO:0000313" key="7">
    <source>
        <dbReference type="Proteomes" id="UP000669133"/>
    </source>
</evidence>
<dbReference type="PANTHER" id="PTHR24365:SF541">
    <property type="entry name" value="PROTEIN TOLL-RELATED"/>
    <property type="match status" value="1"/>
</dbReference>
<protein>
    <submittedName>
        <fullName evidence="6">Uncharacterized protein</fullName>
    </submittedName>
</protein>
<dbReference type="SUPFAM" id="SSF52058">
    <property type="entry name" value="L domain-like"/>
    <property type="match status" value="1"/>
</dbReference>
<evidence type="ECO:0000256" key="5">
    <source>
        <dbReference type="ARBA" id="ARBA00023136"/>
    </source>
</evidence>
<dbReference type="Proteomes" id="UP000669133">
    <property type="component" value="Unassembled WGS sequence"/>
</dbReference>
<comment type="subcellular location">
    <subcellularLocation>
        <location evidence="1">Membrane</location>
        <topology evidence="1">Single-pass membrane protein</topology>
    </subcellularLocation>
</comment>
<evidence type="ECO:0000256" key="4">
    <source>
        <dbReference type="ARBA" id="ARBA00022989"/>
    </source>
</evidence>
<name>A0A8H8D9S4_9ASCO</name>
<dbReference type="GO" id="GO:0005886">
    <property type="term" value="C:plasma membrane"/>
    <property type="evidence" value="ECO:0007669"/>
    <property type="project" value="TreeGrafter"/>
</dbReference>
<evidence type="ECO:0000256" key="2">
    <source>
        <dbReference type="ARBA" id="ARBA00022692"/>
    </source>
</evidence>
<dbReference type="Gene3D" id="3.80.10.10">
    <property type="entry name" value="Ribonuclease Inhibitor"/>
    <property type="match status" value="3"/>
</dbReference>
<accession>A0A8H8D9S4</accession>
<evidence type="ECO:0000313" key="6">
    <source>
        <dbReference type="EMBL" id="KAG5418493.1"/>
    </source>
</evidence>